<evidence type="ECO:0000313" key="13">
    <source>
        <dbReference type="EMBL" id="OXA58799.1"/>
    </source>
</evidence>
<keyword evidence="4" id="KW-0645">Protease</keyword>
<dbReference type="PANTHER" id="PTHR11733">
    <property type="entry name" value="ZINC METALLOPROTEASE FAMILY M13 NEPRILYSIN-RELATED"/>
    <property type="match status" value="1"/>
</dbReference>
<keyword evidence="5" id="KW-0479">Metal-binding</keyword>
<evidence type="ECO:0000313" key="14">
    <source>
        <dbReference type="Proteomes" id="UP000198287"/>
    </source>
</evidence>
<dbReference type="GO" id="GO:0005886">
    <property type="term" value="C:plasma membrane"/>
    <property type="evidence" value="ECO:0007669"/>
    <property type="project" value="UniProtKB-SubCell"/>
</dbReference>
<dbReference type="GO" id="GO:0004222">
    <property type="term" value="F:metalloendopeptidase activity"/>
    <property type="evidence" value="ECO:0007669"/>
    <property type="project" value="InterPro"/>
</dbReference>
<keyword evidence="8" id="KW-0482">Metalloprotease</keyword>
<dbReference type="OMA" id="HILEMNT"/>
<dbReference type="InterPro" id="IPR024079">
    <property type="entry name" value="MetalloPept_cat_dom_sf"/>
</dbReference>
<dbReference type="Pfam" id="PF05649">
    <property type="entry name" value="Peptidase_M13_N"/>
    <property type="match status" value="1"/>
</dbReference>
<evidence type="ECO:0000256" key="10">
    <source>
        <dbReference type="SAM" id="Phobius"/>
    </source>
</evidence>
<feature type="compositionally biased region" description="Low complexity" evidence="9">
    <location>
        <begin position="108"/>
        <end position="119"/>
    </location>
</feature>
<comment type="similarity">
    <text evidence="3">Belongs to the peptidase M13 family.</text>
</comment>
<comment type="subcellular location">
    <subcellularLocation>
        <location evidence="2">Cell membrane</location>
        <topology evidence="2">Single-pass type II membrane protein</topology>
    </subcellularLocation>
</comment>
<dbReference type="InterPro" id="IPR018497">
    <property type="entry name" value="Peptidase_M13_C"/>
</dbReference>
<protein>
    <submittedName>
        <fullName evidence="13">Membrane metallo-endopeptidase-like 1</fullName>
    </submittedName>
</protein>
<evidence type="ECO:0000259" key="11">
    <source>
        <dbReference type="Pfam" id="PF01431"/>
    </source>
</evidence>
<feature type="domain" description="Peptidase M13 C-terminal" evidence="11">
    <location>
        <begin position="604"/>
        <end position="796"/>
    </location>
</feature>
<dbReference type="Gene3D" id="1.10.1380.10">
    <property type="entry name" value="Neutral endopeptidase , domain2"/>
    <property type="match status" value="1"/>
</dbReference>
<dbReference type="InterPro" id="IPR000718">
    <property type="entry name" value="Peptidase_M13"/>
</dbReference>
<comment type="caution">
    <text evidence="13">The sequence shown here is derived from an EMBL/GenBank/DDBJ whole genome shotgun (WGS) entry which is preliminary data.</text>
</comment>
<dbReference type="EMBL" id="LNIX01000003">
    <property type="protein sequence ID" value="OXA58799.1"/>
    <property type="molecule type" value="Genomic_DNA"/>
</dbReference>
<feature type="domain" description="Peptidase M13 N-terminal" evidence="12">
    <location>
        <begin position="144"/>
        <end position="537"/>
    </location>
</feature>
<dbReference type="Pfam" id="PF01431">
    <property type="entry name" value="Peptidase_M13"/>
    <property type="match status" value="1"/>
</dbReference>
<evidence type="ECO:0000256" key="6">
    <source>
        <dbReference type="ARBA" id="ARBA00022801"/>
    </source>
</evidence>
<evidence type="ECO:0000256" key="9">
    <source>
        <dbReference type="SAM" id="MobiDB-lite"/>
    </source>
</evidence>
<dbReference type="AlphaFoldDB" id="A0A226EMW0"/>
<dbReference type="PANTHER" id="PTHR11733:SF240">
    <property type="entry name" value="GH14155P-RELATED"/>
    <property type="match status" value="1"/>
</dbReference>
<dbReference type="Gene3D" id="3.40.390.10">
    <property type="entry name" value="Collagenase (Catalytic Domain)"/>
    <property type="match status" value="1"/>
</dbReference>
<evidence type="ECO:0000256" key="5">
    <source>
        <dbReference type="ARBA" id="ARBA00022723"/>
    </source>
</evidence>
<dbReference type="InterPro" id="IPR008753">
    <property type="entry name" value="Peptidase_M13_N"/>
</dbReference>
<dbReference type="InterPro" id="IPR042089">
    <property type="entry name" value="Peptidase_M13_dom_2"/>
</dbReference>
<feature type="transmembrane region" description="Helical" evidence="10">
    <location>
        <begin position="39"/>
        <end position="62"/>
    </location>
</feature>
<comment type="cofactor">
    <cofactor evidence="1">
        <name>Zn(2+)</name>
        <dbReference type="ChEBI" id="CHEBI:29105"/>
    </cofactor>
</comment>
<dbReference type="Proteomes" id="UP000198287">
    <property type="component" value="Unassembled WGS sequence"/>
</dbReference>
<organism evidence="13 14">
    <name type="scientific">Folsomia candida</name>
    <name type="common">Springtail</name>
    <dbReference type="NCBI Taxonomy" id="158441"/>
    <lineage>
        <taxon>Eukaryota</taxon>
        <taxon>Metazoa</taxon>
        <taxon>Ecdysozoa</taxon>
        <taxon>Arthropoda</taxon>
        <taxon>Hexapoda</taxon>
        <taxon>Collembola</taxon>
        <taxon>Entomobryomorpha</taxon>
        <taxon>Isotomoidea</taxon>
        <taxon>Isotomidae</taxon>
        <taxon>Proisotominae</taxon>
        <taxon>Folsomia</taxon>
    </lineage>
</organism>
<keyword evidence="10" id="KW-0472">Membrane</keyword>
<dbReference type="PROSITE" id="PS51885">
    <property type="entry name" value="NEPRILYSIN"/>
    <property type="match status" value="1"/>
</dbReference>
<keyword evidence="14" id="KW-1185">Reference proteome</keyword>
<evidence type="ECO:0000259" key="12">
    <source>
        <dbReference type="Pfam" id="PF05649"/>
    </source>
</evidence>
<name>A0A226EMW0_FOLCA</name>
<accession>A0A226EMW0</accession>
<evidence type="ECO:0000256" key="3">
    <source>
        <dbReference type="ARBA" id="ARBA00007357"/>
    </source>
</evidence>
<keyword evidence="7" id="KW-0862">Zinc</keyword>
<feature type="region of interest" description="Disordered" evidence="9">
    <location>
        <begin position="98"/>
        <end position="119"/>
    </location>
</feature>
<dbReference type="CDD" id="cd08662">
    <property type="entry name" value="M13"/>
    <property type="match status" value="1"/>
</dbReference>
<evidence type="ECO:0000256" key="8">
    <source>
        <dbReference type="ARBA" id="ARBA00023049"/>
    </source>
</evidence>
<evidence type="ECO:0000256" key="2">
    <source>
        <dbReference type="ARBA" id="ARBA00004401"/>
    </source>
</evidence>
<evidence type="ECO:0000256" key="4">
    <source>
        <dbReference type="ARBA" id="ARBA00022670"/>
    </source>
</evidence>
<sequence length="807" mass="91320">MFGHSGSLTFPMTYDYDFDGFYSSKRPGWKGFSSLEKSLSIALGLVSILALALMIAVIIVGVKLNKDDYKPPEKLTEATLYPPWVTTIPTTTELKEVTTRARPTTQLTSTTPIPPTETTSEAIKCTSGQCLQILESLDTSVVDPCENFYDFACGGWTIRNPVSIDNPSVDQFSKAQESFELEVKHILEESKANEVELDMVETAKLFYTTCLNDSSNATEDEENAEIVKLIDDMLADFDFSSGDLIPVLSKIRKELDGNYLLSLWIDVHLEDNSQNAIYLDHGNLDIFEEILTSESNTAYRVDLYKEFIISLWTSIYPEDSNIAVEIADKLVEFEYSLLQLRRSNNTQEFANVEILSTATGLDSENYTTVLRFINQTLSSDECSDSMITCNNMLTDVDIILQDLQYLSSFDALLNETDLNITVNYLKWRIILDFAKHSSEMHRDLYDHNILGFNTSTFRWEMCVKETLRFFGPPLVAEYVQAKIANPVKLKLQVLGIADYLKHTALTLTQEVTWIASNATRDIISQKLEELQIFALYPLSLTDENINIALAYYSNLNLTNPSYHFQNMLDLTAWQSASELNLVWGTSNDTMQRKELEIQTSNEVVYSYLTNSIYIPTAVYQPQFYSIEDNGSMAFVYGSMGTLIGRQIIAAIEESAVSYYKGVPSGMWDEETLANFQSSSNCMQDEYNAYNISFENSASINGESTVKTNTLDVGGFKIALKSYWYAKMLLDEHEINGLAYSPEKLFFIGFAQTWCASYSEDKLLQEITQGSQTPVPYRVNVVVESFNEFSQTWNCSKPIQQSCHLWSN</sequence>
<keyword evidence="10" id="KW-0812">Transmembrane</keyword>
<gene>
    <name evidence="13" type="ORF">Fcan01_07991</name>
</gene>
<evidence type="ECO:0000256" key="7">
    <source>
        <dbReference type="ARBA" id="ARBA00022833"/>
    </source>
</evidence>
<reference evidence="13 14" key="1">
    <citation type="submission" date="2015-12" db="EMBL/GenBank/DDBJ databases">
        <title>The genome of Folsomia candida.</title>
        <authorList>
            <person name="Faddeeva A."/>
            <person name="Derks M.F."/>
            <person name="Anvar Y."/>
            <person name="Smit S."/>
            <person name="Van Straalen N."/>
            <person name="Roelofs D."/>
        </authorList>
    </citation>
    <scope>NUCLEOTIDE SEQUENCE [LARGE SCALE GENOMIC DNA]</scope>
    <source>
        <strain evidence="13 14">VU population</strain>
        <tissue evidence="13">Whole body</tissue>
    </source>
</reference>
<dbReference type="GO" id="GO:0046872">
    <property type="term" value="F:metal ion binding"/>
    <property type="evidence" value="ECO:0007669"/>
    <property type="project" value="UniProtKB-KW"/>
</dbReference>
<keyword evidence="10" id="KW-1133">Transmembrane helix</keyword>
<evidence type="ECO:0000256" key="1">
    <source>
        <dbReference type="ARBA" id="ARBA00001947"/>
    </source>
</evidence>
<dbReference type="SUPFAM" id="SSF55486">
    <property type="entry name" value="Metalloproteases ('zincins'), catalytic domain"/>
    <property type="match status" value="1"/>
</dbReference>
<proteinExistence type="inferred from homology"/>
<dbReference type="OrthoDB" id="6475849at2759"/>
<dbReference type="GO" id="GO:0016485">
    <property type="term" value="P:protein processing"/>
    <property type="evidence" value="ECO:0007669"/>
    <property type="project" value="TreeGrafter"/>
</dbReference>
<keyword evidence="6" id="KW-0378">Hydrolase</keyword>